<keyword evidence="2" id="KW-1185">Reference proteome</keyword>
<name>A0ACD1FUM4_9EURO</name>
<reference evidence="1" key="1">
    <citation type="submission" date="2018-02" db="EMBL/GenBank/DDBJ databases">
        <title>The genomes of Aspergillus section Nigri reveals drivers in fungal speciation.</title>
        <authorList>
            <consortium name="DOE Joint Genome Institute"/>
            <person name="Vesth T.C."/>
            <person name="Nybo J."/>
            <person name="Theobald S."/>
            <person name="Brandl J."/>
            <person name="Frisvad J.C."/>
            <person name="Nielsen K.F."/>
            <person name="Lyhne E.K."/>
            <person name="Kogle M.E."/>
            <person name="Kuo A."/>
            <person name="Riley R."/>
            <person name="Clum A."/>
            <person name="Nolan M."/>
            <person name="Lipzen A."/>
            <person name="Salamov A."/>
            <person name="Henrissat B."/>
            <person name="Wiebenga A."/>
            <person name="De vries R.P."/>
            <person name="Grigoriev I.V."/>
            <person name="Mortensen U.H."/>
            <person name="Andersen M.R."/>
            <person name="Baker S.E."/>
        </authorList>
    </citation>
    <scope>NUCLEOTIDE SEQUENCE</scope>
    <source>
        <strain evidence="1">CBS 621.78</strain>
    </source>
</reference>
<sequence length="359" mass="38837">MAVAPPHGTAFEAAIQVKPINSHQYSAHLRQDWCIGAATPLFSLSSHNSYHTLTRNHKTVPHGGYTSAILYRLALTHFAHTHPLQYRGPATPIAMQLTFLRRTAVGPALLNVQDVKIGSRTSTIHVTLTQPRNSGRGAGSEEAAPEEQELKIAGYITVSPAHAEVGLTAPTGWMPLPMPARGSRPDGGVDLVALGGSGRDGEWERIKLPFPEFRRATQHVDLYGPRQPKTMAAVDQWARFRPEGDQTARWSNEALVYLTDTFPLALSGLDQRAATAAGDGEAGGRHWYPTVALNIDFKKRLPATGEAWLYSRVQTVSVRDGRTDLGVTVMDAAGQVVAVATQVGLVVSASRNLGRQPKL</sequence>
<accession>A0ACD1FUM4</accession>
<gene>
    <name evidence="1" type="ORF">BO95DRAFT_508554</name>
</gene>
<dbReference type="Proteomes" id="UP000249057">
    <property type="component" value="Unassembled WGS sequence"/>
</dbReference>
<evidence type="ECO:0000313" key="1">
    <source>
        <dbReference type="EMBL" id="RAH40690.1"/>
    </source>
</evidence>
<evidence type="ECO:0000313" key="2">
    <source>
        <dbReference type="Proteomes" id="UP000249057"/>
    </source>
</evidence>
<dbReference type="EMBL" id="KZ825402">
    <property type="protein sequence ID" value="RAH40690.1"/>
    <property type="molecule type" value="Genomic_DNA"/>
</dbReference>
<proteinExistence type="predicted"/>
<protein>
    <submittedName>
        <fullName evidence="1">Uncharacterized protein</fullName>
    </submittedName>
</protein>
<organism evidence="1 2">
    <name type="scientific">Aspergillus brunneoviolaceus CBS 621.78</name>
    <dbReference type="NCBI Taxonomy" id="1450534"/>
    <lineage>
        <taxon>Eukaryota</taxon>
        <taxon>Fungi</taxon>
        <taxon>Dikarya</taxon>
        <taxon>Ascomycota</taxon>
        <taxon>Pezizomycotina</taxon>
        <taxon>Eurotiomycetes</taxon>
        <taxon>Eurotiomycetidae</taxon>
        <taxon>Eurotiales</taxon>
        <taxon>Aspergillaceae</taxon>
        <taxon>Aspergillus</taxon>
        <taxon>Aspergillus subgen. Circumdati</taxon>
    </lineage>
</organism>